<evidence type="ECO:0000313" key="2">
    <source>
        <dbReference type="EMBL" id="RZU32465.1"/>
    </source>
</evidence>
<evidence type="ECO:0000313" key="3">
    <source>
        <dbReference type="Proteomes" id="UP000292507"/>
    </source>
</evidence>
<dbReference type="AlphaFoldDB" id="A0A4Q7Y8W4"/>
<feature type="region of interest" description="Disordered" evidence="1">
    <location>
        <begin position="28"/>
        <end position="99"/>
    </location>
</feature>
<dbReference type="RefSeq" id="WP_130504226.1">
    <property type="nucleotide sequence ID" value="NZ_POQT01000013.1"/>
</dbReference>
<gene>
    <name evidence="2" type="ORF">BKA19_2160</name>
</gene>
<name>A0A4Q7Y8W4_9ACTN</name>
<accession>A0A4Q7Y8W4</accession>
<dbReference type="EMBL" id="SHKV01000001">
    <property type="protein sequence ID" value="RZU32465.1"/>
    <property type="molecule type" value="Genomic_DNA"/>
</dbReference>
<protein>
    <submittedName>
        <fullName evidence="2">Uncharacterized protein</fullName>
    </submittedName>
</protein>
<organism evidence="2 3">
    <name type="scientific">Blastococcus saxobsidens</name>
    <dbReference type="NCBI Taxonomy" id="138336"/>
    <lineage>
        <taxon>Bacteria</taxon>
        <taxon>Bacillati</taxon>
        <taxon>Actinomycetota</taxon>
        <taxon>Actinomycetes</taxon>
        <taxon>Geodermatophilales</taxon>
        <taxon>Geodermatophilaceae</taxon>
        <taxon>Blastococcus</taxon>
    </lineage>
</organism>
<proteinExistence type="predicted"/>
<evidence type="ECO:0000256" key="1">
    <source>
        <dbReference type="SAM" id="MobiDB-lite"/>
    </source>
</evidence>
<keyword evidence="3" id="KW-1185">Reference proteome</keyword>
<comment type="caution">
    <text evidence="2">The sequence shown here is derived from an EMBL/GenBank/DDBJ whole genome shotgun (WGS) entry which is preliminary data.</text>
</comment>
<reference evidence="2 3" key="1">
    <citation type="submission" date="2019-02" db="EMBL/GenBank/DDBJ databases">
        <title>Sequencing the genomes of 1000 actinobacteria strains.</title>
        <authorList>
            <person name="Klenk H.-P."/>
        </authorList>
    </citation>
    <scope>NUCLEOTIDE SEQUENCE [LARGE SCALE GENOMIC DNA]</scope>
    <source>
        <strain evidence="2 3">DSM 44509</strain>
    </source>
</reference>
<dbReference type="Proteomes" id="UP000292507">
    <property type="component" value="Unassembled WGS sequence"/>
</dbReference>
<sequence>MHHRDAGRDFPRRLRCAEVAGAARVHTAGDLQPQAVPGAEEARGIGSAVSTTRSPAVDCSPGAGASRTSRSVMSIDATVRPDVAEPEEEVGTPAEPLGS</sequence>